<dbReference type="CDD" id="cd00371">
    <property type="entry name" value="HMA"/>
    <property type="match status" value="1"/>
</dbReference>
<dbReference type="PANTHER" id="PTHR22814">
    <property type="entry name" value="COPPER TRANSPORT PROTEIN ATOX1-RELATED"/>
    <property type="match status" value="1"/>
</dbReference>
<evidence type="ECO:0000313" key="4">
    <source>
        <dbReference type="Proteomes" id="UP000886520"/>
    </source>
</evidence>
<evidence type="ECO:0000259" key="2">
    <source>
        <dbReference type="PROSITE" id="PS50846"/>
    </source>
</evidence>
<dbReference type="PANTHER" id="PTHR22814:SF336">
    <property type="entry name" value="HEAVY METAL-ASSOCIATED ISOPRENYLATED PLANT PROTEIN 23"/>
    <property type="match status" value="1"/>
</dbReference>
<accession>A0A9D4UUL9</accession>
<name>A0A9D4UUL9_ADICA</name>
<evidence type="ECO:0000313" key="3">
    <source>
        <dbReference type="EMBL" id="KAI5074404.1"/>
    </source>
</evidence>
<gene>
    <name evidence="3" type="ORF">GOP47_0010365</name>
</gene>
<reference evidence="3" key="1">
    <citation type="submission" date="2021-01" db="EMBL/GenBank/DDBJ databases">
        <title>Adiantum capillus-veneris genome.</title>
        <authorList>
            <person name="Fang Y."/>
            <person name="Liao Q."/>
        </authorList>
    </citation>
    <scope>NUCLEOTIDE SEQUENCE</scope>
    <source>
        <strain evidence="3">H3</strain>
        <tissue evidence="3">Leaf</tissue>
    </source>
</reference>
<evidence type="ECO:0000256" key="1">
    <source>
        <dbReference type="ARBA" id="ARBA00022723"/>
    </source>
</evidence>
<proteinExistence type="predicted"/>
<organism evidence="3 4">
    <name type="scientific">Adiantum capillus-veneris</name>
    <name type="common">Maidenhair fern</name>
    <dbReference type="NCBI Taxonomy" id="13818"/>
    <lineage>
        <taxon>Eukaryota</taxon>
        <taxon>Viridiplantae</taxon>
        <taxon>Streptophyta</taxon>
        <taxon>Embryophyta</taxon>
        <taxon>Tracheophyta</taxon>
        <taxon>Polypodiopsida</taxon>
        <taxon>Polypodiidae</taxon>
        <taxon>Polypodiales</taxon>
        <taxon>Pteridineae</taxon>
        <taxon>Pteridaceae</taxon>
        <taxon>Vittarioideae</taxon>
        <taxon>Adiantum</taxon>
    </lineage>
</organism>
<comment type="caution">
    <text evidence="3">The sequence shown here is derived from an EMBL/GenBank/DDBJ whole genome shotgun (WGS) entry which is preliminary data.</text>
</comment>
<dbReference type="SUPFAM" id="SSF55008">
    <property type="entry name" value="HMA, heavy metal-associated domain"/>
    <property type="match status" value="1"/>
</dbReference>
<dbReference type="AlphaFoldDB" id="A0A9D4UUL9"/>
<protein>
    <recommendedName>
        <fullName evidence="2">HMA domain-containing protein</fullName>
    </recommendedName>
</protein>
<dbReference type="OrthoDB" id="689350at2759"/>
<dbReference type="PROSITE" id="PS50846">
    <property type="entry name" value="HMA_2"/>
    <property type="match status" value="1"/>
</dbReference>
<dbReference type="Proteomes" id="UP000886520">
    <property type="component" value="Chromosome 10"/>
</dbReference>
<dbReference type="InterPro" id="IPR036163">
    <property type="entry name" value="HMA_dom_sf"/>
</dbReference>
<keyword evidence="1" id="KW-0479">Metal-binding</keyword>
<sequence length="167" mass="19602">MELVELLVRMDCKGCERKVRKQLSKLKGVDSVEIDIRMNKVTVLGYVDRRKVLKAVRKTGKRAEFWQEAFNRFHDHSYHDADDGSTYSSTSYHSNNYSYNKPSSYFGSHILQHHPFKRTYNYVKHGYNHYNYNHLDDETMPHYNYGTASIEAPSMFSDENPNACSIM</sequence>
<feature type="domain" description="HMA" evidence="2">
    <location>
        <begin position="1"/>
        <end position="64"/>
    </location>
</feature>
<dbReference type="Pfam" id="PF00403">
    <property type="entry name" value="HMA"/>
    <property type="match status" value="1"/>
</dbReference>
<dbReference type="GO" id="GO:0046872">
    <property type="term" value="F:metal ion binding"/>
    <property type="evidence" value="ECO:0007669"/>
    <property type="project" value="UniProtKB-KW"/>
</dbReference>
<dbReference type="EMBL" id="JABFUD020000010">
    <property type="protein sequence ID" value="KAI5074404.1"/>
    <property type="molecule type" value="Genomic_DNA"/>
</dbReference>
<dbReference type="Gene3D" id="3.30.70.100">
    <property type="match status" value="1"/>
</dbReference>
<keyword evidence="4" id="KW-1185">Reference proteome</keyword>
<dbReference type="InterPro" id="IPR006121">
    <property type="entry name" value="HMA_dom"/>
</dbReference>